<keyword evidence="1" id="KW-0472">Membrane</keyword>
<protein>
    <recommendedName>
        <fullName evidence="4">DUF4367 domain-containing protein</fullName>
    </recommendedName>
</protein>
<feature type="transmembrane region" description="Helical" evidence="1">
    <location>
        <begin position="42"/>
        <end position="64"/>
    </location>
</feature>
<keyword evidence="1" id="KW-0812">Transmembrane</keyword>
<organism evidence="2 3">
    <name type="scientific">Kibdelosporangium banguiense</name>
    <dbReference type="NCBI Taxonomy" id="1365924"/>
    <lineage>
        <taxon>Bacteria</taxon>
        <taxon>Bacillati</taxon>
        <taxon>Actinomycetota</taxon>
        <taxon>Actinomycetes</taxon>
        <taxon>Pseudonocardiales</taxon>
        <taxon>Pseudonocardiaceae</taxon>
        <taxon>Kibdelosporangium</taxon>
    </lineage>
</organism>
<comment type="caution">
    <text evidence="2">The sequence shown here is derived from an EMBL/GenBank/DDBJ whole genome shotgun (WGS) entry which is preliminary data.</text>
</comment>
<dbReference type="RefSeq" id="WP_209634357.1">
    <property type="nucleotide sequence ID" value="NZ_JAGINW010000001.1"/>
</dbReference>
<name>A0ABS4T7F4_9PSEU</name>
<dbReference type="Proteomes" id="UP001519332">
    <property type="component" value="Unassembled WGS sequence"/>
</dbReference>
<keyword evidence="1" id="KW-1133">Transmembrane helix</keyword>
<sequence length="334" mass="36033">MTLEESIKDVFQQRAELTPDHHRLVNAVMAATAARRRPSRGVFALLSASVMSLVAAAVSVPLLVTGAPQPVQPPASTVVTAPASTVPGTNPVMRYRATWLPDGMVENLRSLEYGPEGMTRQWSSSQNPTAIAALRVANGTALSNPGTPPPGRTYPVVEQVDVNGKQGNLVKLNADDGFVEWLAEPDKVVRAGVSRLPDAYAAALRMARSVQPDTTDFTPDVQFGWMPGSCRPTLYSAMGGSDGAYLTLDSWGPGCTGLKVEIEPQERDTSGQLEQVTVRGKQGYYQSHGGDWGDIGVQLTDKYWLYLNTQGTKADLIRIVDELTISDLRLPWLG</sequence>
<evidence type="ECO:0000313" key="2">
    <source>
        <dbReference type="EMBL" id="MBP2320343.1"/>
    </source>
</evidence>
<gene>
    <name evidence="2" type="ORF">JOF56_000728</name>
</gene>
<evidence type="ECO:0008006" key="4">
    <source>
        <dbReference type="Google" id="ProtNLM"/>
    </source>
</evidence>
<keyword evidence="3" id="KW-1185">Reference proteome</keyword>
<evidence type="ECO:0000313" key="3">
    <source>
        <dbReference type="Proteomes" id="UP001519332"/>
    </source>
</evidence>
<proteinExistence type="predicted"/>
<accession>A0ABS4T7F4</accession>
<dbReference type="EMBL" id="JAGINW010000001">
    <property type="protein sequence ID" value="MBP2320343.1"/>
    <property type="molecule type" value="Genomic_DNA"/>
</dbReference>
<reference evidence="2 3" key="1">
    <citation type="submission" date="2021-03" db="EMBL/GenBank/DDBJ databases">
        <title>Sequencing the genomes of 1000 actinobacteria strains.</title>
        <authorList>
            <person name="Klenk H.-P."/>
        </authorList>
    </citation>
    <scope>NUCLEOTIDE SEQUENCE [LARGE SCALE GENOMIC DNA]</scope>
    <source>
        <strain evidence="2 3">DSM 46670</strain>
    </source>
</reference>
<evidence type="ECO:0000256" key="1">
    <source>
        <dbReference type="SAM" id="Phobius"/>
    </source>
</evidence>